<feature type="compositionally biased region" description="Basic and acidic residues" evidence="2">
    <location>
        <begin position="1264"/>
        <end position="1276"/>
    </location>
</feature>
<sequence length="1330" mass="145206">MRQLCPRAVIGQQFPGAIFSDKYDQAKSPTNVTFAAAGEAFGVIKGRKRLTPENSRDPSRLKTKLKQRHRISSPEGFSAIPTTNAPGNVRHGQLAPAASSVHPLKLPQTSKLIGAMGTVAGDGEQMVEVHSPYTVLGGGTVAGELNGRGKSVERRQSVRTKIASFEAREDQFLAEIEQMRAECCEDGTATSSNEEGGGLAKLEEIGEAPTMLGTLCTLIGEIGKLRRENRRLRRRFVVPELRETEGAPPQANSARGVSSLPRRLIPNIPRGSSAFSCLQLQSSSASCSSAVSSLFGGGTRRPPMGKMFGRRQQPQAQAERLSSPPPGPKKTAGSLLTVSAYSADLSSDASLNRRKRILEGQKPPQSEGSSGPKCVGDEVGGGQHQLFGWDAGGDNGAETETPPAGLRRPRRGMARRAEMQKSPKSGEDGKQFLRLSASVTSGTSPAGSSSSACSSVEPLMAHRSKNNAQNGNRSSVDAVMSASRCSSLLDLFGIRRRKPSPSSISSAEGGGRALGAFANVLDGLLTRRMAGTGGAASRKFGMFAPATNRRHSQHLPCHGDEASPPYSPAVSPMFADGYSSGEMAKLLGAKPKTGQTVGEGRMESEPNLMKNWHKSNESFVGAEGIGPNRHRKGRPRSCFLGPPQSDCGQPRDRRQRTESGKTDAKRGPQRTSSLEQELCLQMQLLRARNARLIGQLREKSGQLSVAETRADKFGREIDQFRAQKRFDASMEKISARTQMGRSIERDQLGDSFRAQLQSLKLEAQRQQQMALNASRCDRQSLQASLAEVERLQHEKCALLQANLHDVVEPELRDLLASYDALYAFAAGIVRKMGQMRERMAERNAELLQLELDALQSQSQTLLAQTQSEWSRVQIRLVANPFGAEHHRQNRRPASYHGQSLAERMANFGHLRQQMFLPFKLLAQRLRHHNAKKMDLFGSKTNESPEVGDRFDALVEANEQNIELEFLRLFKSARTLARICRGNENYAETETEWAKATEKIVTKITESALQSDLISPNLNIGIPSVSQIASRPLQRRTQSGGLRQPERPAAISPPKMRGKSVQQQQQSEQNSPLNSPLIKFRRLSAIFGGWSARAEEANVSPPPPSLANPVIGRRVPLPNSPQLIHRRQRPALSRQFSIHSSKDSALSPYFFTTNQFPQENANKNCFLQKCVPPFYECPPPLMKMRPSPSAPPLSLNNLASMTRLPQPNLGVGATSSTRRPLTRTSAASESPSLRDAKRFGRVDIADIVQKGSDKQSTSQKATRQNGERDSSEGRIGSESRSSSTSRLPKAIGQSAKKLSQNMPAENLKAAKKAGISWLSRLRRKEGPKPND</sequence>
<feature type="region of interest" description="Disordered" evidence="2">
    <location>
        <begin position="1202"/>
        <end position="1305"/>
    </location>
</feature>
<organism evidence="3 4">
    <name type="scientific">Globodera rostochiensis</name>
    <name type="common">Golden nematode worm</name>
    <name type="synonym">Heterodera rostochiensis</name>
    <dbReference type="NCBI Taxonomy" id="31243"/>
    <lineage>
        <taxon>Eukaryota</taxon>
        <taxon>Metazoa</taxon>
        <taxon>Ecdysozoa</taxon>
        <taxon>Nematoda</taxon>
        <taxon>Chromadorea</taxon>
        <taxon>Rhabditida</taxon>
        <taxon>Tylenchina</taxon>
        <taxon>Tylenchomorpha</taxon>
        <taxon>Tylenchoidea</taxon>
        <taxon>Heteroderidae</taxon>
        <taxon>Heteroderinae</taxon>
        <taxon>Globodera</taxon>
    </lineage>
</organism>
<name>A0A914I5D7_GLORO</name>
<accession>A0A914I5D7</accession>
<feature type="compositionally biased region" description="Basic and acidic residues" evidence="2">
    <location>
        <begin position="415"/>
        <end position="430"/>
    </location>
</feature>
<evidence type="ECO:0000313" key="4">
    <source>
        <dbReference type="WBParaSite" id="Gr19_v10_g7674.t3"/>
    </source>
</evidence>
<feature type="compositionally biased region" description="Basic and acidic residues" evidence="2">
    <location>
        <begin position="50"/>
        <end position="60"/>
    </location>
</feature>
<feature type="region of interest" description="Disordered" evidence="2">
    <location>
        <begin position="1028"/>
        <end position="1073"/>
    </location>
</feature>
<reference evidence="4" key="1">
    <citation type="submission" date="2022-11" db="UniProtKB">
        <authorList>
            <consortium name="WormBaseParasite"/>
        </authorList>
    </citation>
    <scope>IDENTIFICATION</scope>
</reference>
<proteinExistence type="predicted"/>
<dbReference type="WBParaSite" id="Gr19_v10_g7674.t3">
    <property type="protein sequence ID" value="Gr19_v10_g7674.t3"/>
    <property type="gene ID" value="Gr19_v10_g7674"/>
</dbReference>
<keyword evidence="1" id="KW-0175">Coiled coil</keyword>
<dbReference type="Proteomes" id="UP000887572">
    <property type="component" value="Unplaced"/>
</dbReference>
<feature type="region of interest" description="Disordered" evidence="2">
    <location>
        <begin position="359"/>
        <end position="430"/>
    </location>
</feature>
<feature type="compositionally biased region" description="Polar residues" evidence="2">
    <location>
        <begin position="1028"/>
        <end position="1040"/>
    </location>
</feature>
<protein>
    <submittedName>
        <fullName evidence="4">Uncharacterized protein</fullName>
    </submittedName>
</protein>
<feature type="compositionally biased region" description="Basic residues" evidence="2">
    <location>
        <begin position="61"/>
        <end position="71"/>
    </location>
</feature>
<evidence type="ECO:0000256" key="1">
    <source>
        <dbReference type="SAM" id="Coils"/>
    </source>
</evidence>
<evidence type="ECO:0000256" key="2">
    <source>
        <dbReference type="SAM" id="MobiDB-lite"/>
    </source>
</evidence>
<feature type="compositionally biased region" description="Polar residues" evidence="2">
    <location>
        <begin position="1253"/>
        <end position="1263"/>
    </location>
</feature>
<feature type="region of interest" description="Disordered" evidence="2">
    <location>
        <begin position="291"/>
        <end position="333"/>
    </location>
</feature>
<keyword evidence="3" id="KW-1185">Reference proteome</keyword>
<feature type="compositionally biased region" description="Basic and acidic residues" evidence="2">
    <location>
        <begin position="1231"/>
        <end position="1243"/>
    </location>
</feature>
<feature type="region of interest" description="Disordered" evidence="2">
    <location>
        <begin position="592"/>
        <end position="611"/>
    </location>
</feature>
<feature type="coiled-coil region" evidence="1">
    <location>
        <begin position="837"/>
        <end position="864"/>
    </location>
</feature>
<feature type="region of interest" description="Disordered" evidence="2">
    <location>
        <begin position="243"/>
        <end position="263"/>
    </location>
</feature>
<evidence type="ECO:0000313" key="3">
    <source>
        <dbReference type="Proteomes" id="UP000887572"/>
    </source>
</evidence>
<feature type="region of interest" description="Disordered" evidence="2">
    <location>
        <begin position="49"/>
        <end position="81"/>
    </location>
</feature>
<feature type="compositionally biased region" description="Basic and acidic residues" evidence="2">
    <location>
        <begin position="649"/>
        <end position="666"/>
    </location>
</feature>
<feature type="region of interest" description="Disordered" evidence="2">
    <location>
        <begin position="619"/>
        <end position="674"/>
    </location>
</feature>
<feature type="compositionally biased region" description="Low complexity" evidence="2">
    <location>
        <begin position="1212"/>
        <end position="1227"/>
    </location>
</feature>